<dbReference type="InterPro" id="IPR003497">
    <property type="entry name" value="BRO_N_domain"/>
</dbReference>
<dbReference type="SMART" id="SM01040">
    <property type="entry name" value="Bro-N"/>
    <property type="match status" value="1"/>
</dbReference>
<dbReference type="Pfam" id="PF02498">
    <property type="entry name" value="Bro-N"/>
    <property type="match status" value="1"/>
</dbReference>
<protein>
    <submittedName>
        <fullName evidence="2">Prophage antirepressor</fullName>
    </submittedName>
</protein>
<evidence type="ECO:0000313" key="3">
    <source>
        <dbReference type="Proteomes" id="UP000198706"/>
    </source>
</evidence>
<evidence type="ECO:0000313" key="2">
    <source>
        <dbReference type="EMBL" id="SDK19558.1"/>
    </source>
</evidence>
<dbReference type="PROSITE" id="PS51750">
    <property type="entry name" value="BRO_N"/>
    <property type="match status" value="1"/>
</dbReference>
<dbReference type="Proteomes" id="UP000198706">
    <property type="component" value="Unassembled WGS sequence"/>
</dbReference>
<proteinExistence type="predicted"/>
<evidence type="ECO:0000259" key="1">
    <source>
        <dbReference type="PROSITE" id="PS51750"/>
    </source>
</evidence>
<accession>A0A1G8ZWT9</accession>
<dbReference type="EMBL" id="FNFD01000005">
    <property type="protein sequence ID" value="SDK19558.1"/>
    <property type="molecule type" value="Genomic_DNA"/>
</dbReference>
<dbReference type="AlphaFoldDB" id="A0A1G8ZWT9"/>
<sequence length="164" mass="19387">MHDALTPHTFLRYNRPLRGVMIDNQPWFDAQDFCRLIGHRHPQRITRMMEDDQIRTVRFLHASGGEEDAQVINESGIYRALGRYPHPENRSLRRWLNVEVIPALRDAFSTETQQPRRTQMTWASQRVSLLEWQGKLWVPLDSLPWFGTRPMEEAGGGLLKRWLR</sequence>
<dbReference type="PANTHER" id="PTHR36180">
    <property type="entry name" value="DNA-BINDING PROTEIN-RELATED-RELATED"/>
    <property type="match status" value="1"/>
</dbReference>
<keyword evidence="3" id="KW-1185">Reference proteome</keyword>
<dbReference type="RefSeq" id="WP_084333620.1">
    <property type="nucleotide sequence ID" value="NZ_FNFD01000005.1"/>
</dbReference>
<name>A0A1G8ZWT9_9PSED</name>
<reference evidence="2 3" key="1">
    <citation type="submission" date="2016-10" db="EMBL/GenBank/DDBJ databases">
        <authorList>
            <person name="de Groot N.N."/>
        </authorList>
    </citation>
    <scope>NUCLEOTIDE SEQUENCE [LARGE SCALE GENOMIC DNA]</scope>
    <source>
        <strain evidence="2 3">JCM 21544</strain>
    </source>
</reference>
<organism evidence="2 3">
    <name type="scientific">Pseudomonas indica</name>
    <dbReference type="NCBI Taxonomy" id="137658"/>
    <lineage>
        <taxon>Bacteria</taxon>
        <taxon>Pseudomonadati</taxon>
        <taxon>Pseudomonadota</taxon>
        <taxon>Gammaproteobacteria</taxon>
        <taxon>Pseudomonadales</taxon>
        <taxon>Pseudomonadaceae</taxon>
        <taxon>Pseudomonas</taxon>
    </lineage>
</organism>
<dbReference type="PANTHER" id="PTHR36180:SF2">
    <property type="entry name" value="BRO FAMILY PROTEIN"/>
    <property type="match status" value="1"/>
</dbReference>
<feature type="domain" description="Bro-N" evidence="1">
    <location>
        <begin position="2"/>
        <end position="108"/>
    </location>
</feature>
<gene>
    <name evidence="2" type="ORF">SAMN05216186_10530</name>
</gene>